<accession>A0A8T1MGM8</accession>
<dbReference type="Pfam" id="PF07780">
    <property type="entry name" value="Spb1_C"/>
    <property type="match status" value="1"/>
</dbReference>
<evidence type="ECO:0000259" key="2">
    <source>
        <dbReference type="Pfam" id="PF07780"/>
    </source>
</evidence>
<feature type="region of interest" description="Disordered" evidence="1">
    <location>
        <begin position="44"/>
        <end position="84"/>
    </location>
</feature>
<dbReference type="InterPro" id="IPR012920">
    <property type="entry name" value="rRNA_MeTfrase_SPB1-like_C"/>
</dbReference>
<dbReference type="OrthoDB" id="289250at2759"/>
<keyword evidence="4" id="KW-1185">Reference proteome</keyword>
<name>A0A8T1MGM8_CLOSI</name>
<evidence type="ECO:0000256" key="1">
    <source>
        <dbReference type="SAM" id="MobiDB-lite"/>
    </source>
</evidence>
<evidence type="ECO:0000313" key="3">
    <source>
        <dbReference type="EMBL" id="KAG5448052.1"/>
    </source>
</evidence>
<reference evidence="3 4" key="1">
    <citation type="journal article" date="2018" name="Biotechnol. Adv.">
        <title>Improved genomic resources and new bioinformatic workflow for the carcinogenic parasite Clonorchis sinensis: Biotechnological implications.</title>
        <authorList>
            <person name="Wang D."/>
            <person name="Korhonen P.K."/>
            <person name="Gasser R.B."/>
            <person name="Young N.D."/>
        </authorList>
    </citation>
    <scope>NUCLEOTIDE SEQUENCE [LARGE SCALE GENOMIC DNA]</scope>
    <source>
        <strain evidence="3">Cs-k2</strain>
    </source>
</reference>
<sequence length="84" mass="9503">MYKKAGLLNKKRRPLHLIVNTKGGARNKTTKAPRGAKVKIVDRRMKADLRARDRGASKGRQRGGRTGRPVRLLAHKPRRGGRRE</sequence>
<feature type="domain" description="Ribosomal RNA methyltransferase SPB1-like C-terminal" evidence="2">
    <location>
        <begin position="1"/>
        <end position="55"/>
    </location>
</feature>
<dbReference type="EMBL" id="NIRI02000042">
    <property type="protein sequence ID" value="KAG5448052.1"/>
    <property type="molecule type" value="Genomic_DNA"/>
</dbReference>
<dbReference type="GO" id="GO:0008168">
    <property type="term" value="F:methyltransferase activity"/>
    <property type="evidence" value="ECO:0007669"/>
    <property type="project" value="InterPro"/>
</dbReference>
<proteinExistence type="predicted"/>
<dbReference type="Proteomes" id="UP000286415">
    <property type="component" value="Unassembled WGS sequence"/>
</dbReference>
<feature type="compositionally biased region" description="Basic and acidic residues" evidence="1">
    <location>
        <begin position="44"/>
        <end position="56"/>
    </location>
</feature>
<dbReference type="AlphaFoldDB" id="A0A8T1MGM8"/>
<gene>
    <name evidence="3" type="ORF">CSKR_200656</name>
</gene>
<reference evidence="3 4" key="2">
    <citation type="journal article" date="2021" name="Genomics">
        <title>High-quality reference genome for Clonorchis sinensis.</title>
        <authorList>
            <person name="Young N.D."/>
            <person name="Stroehlein A.J."/>
            <person name="Kinkar L."/>
            <person name="Wang T."/>
            <person name="Sohn W.M."/>
            <person name="Chang B.C.H."/>
            <person name="Kaur P."/>
            <person name="Weisz D."/>
            <person name="Dudchenko O."/>
            <person name="Aiden E.L."/>
            <person name="Korhonen P.K."/>
            <person name="Gasser R.B."/>
        </authorList>
    </citation>
    <scope>NUCLEOTIDE SEQUENCE [LARGE SCALE GENOMIC DNA]</scope>
    <source>
        <strain evidence="3">Cs-k2</strain>
    </source>
</reference>
<evidence type="ECO:0000313" key="4">
    <source>
        <dbReference type="Proteomes" id="UP000286415"/>
    </source>
</evidence>
<organism evidence="3 4">
    <name type="scientific">Clonorchis sinensis</name>
    <name type="common">Chinese liver fluke</name>
    <dbReference type="NCBI Taxonomy" id="79923"/>
    <lineage>
        <taxon>Eukaryota</taxon>
        <taxon>Metazoa</taxon>
        <taxon>Spiralia</taxon>
        <taxon>Lophotrochozoa</taxon>
        <taxon>Platyhelminthes</taxon>
        <taxon>Trematoda</taxon>
        <taxon>Digenea</taxon>
        <taxon>Opisthorchiida</taxon>
        <taxon>Opisthorchiata</taxon>
        <taxon>Opisthorchiidae</taxon>
        <taxon>Clonorchis</taxon>
    </lineage>
</organism>
<dbReference type="GO" id="GO:0005634">
    <property type="term" value="C:nucleus"/>
    <property type="evidence" value="ECO:0007669"/>
    <property type="project" value="InterPro"/>
</dbReference>
<feature type="compositionally biased region" description="Basic residues" evidence="1">
    <location>
        <begin position="73"/>
        <end position="84"/>
    </location>
</feature>
<dbReference type="GO" id="GO:0006364">
    <property type="term" value="P:rRNA processing"/>
    <property type="evidence" value="ECO:0007669"/>
    <property type="project" value="InterPro"/>
</dbReference>
<comment type="caution">
    <text evidence="3">The sequence shown here is derived from an EMBL/GenBank/DDBJ whole genome shotgun (WGS) entry which is preliminary data.</text>
</comment>
<protein>
    <recommendedName>
        <fullName evidence="2">Ribosomal RNA methyltransferase SPB1-like C-terminal domain-containing protein</fullName>
    </recommendedName>
</protein>